<evidence type="ECO:0000256" key="6">
    <source>
        <dbReference type="ARBA" id="ARBA00023004"/>
    </source>
</evidence>
<evidence type="ECO:0000259" key="8">
    <source>
        <dbReference type="PROSITE" id="PS51332"/>
    </source>
</evidence>
<dbReference type="InterPro" id="IPR058240">
    <property type="entry name" value="rSAM_sf"/>
</dbReference>
<organism evidence="10 11">
    <name type="scientific">Gluconacetobacter aggeris</name>
    <dbReference type="NCBI Taxonomy" id="1286186"/>
    <lineage>
        <taxon>Bacteria</taxon>
        <taxon>Pseudomonadati</taxon>
        <taxon>Pseudomonadota</taxon>
        <taxon>Alphaproteobacteria</taxon>
        <taxon>Acetobacterales</taxon>
        <taxon>Acetobacteraceae</taxon>
        <taxon>Gluconacetobacter</taxon>
    </lineage>
</organism>
<name>A0A7W4IUB5_9PROT</name>
<feature type="domain" description="B12-binding" evidence="8">
    <location>
        <begin position="1"/>
        <end position="130"/>
    </location>
</feature>
<sequence>MKPYSPLSTLILAALLREGGHDVALFDATFAHGIEDFEKALDDYEPRIVVLMEDNFNFLTKMCTTNRRESALAIIGAARARGCRVAVNGPDAADMPAAYLAAGASAVALGEGEMALAELVGRWNGGDNNASSVAGLLLPGAGKPVSTPARPPLRDIDRLPCPAWDLLDIDAYRRAWTGAHGVFSWNMATSRGCPYTCNWCAKPTFGRRYEVRSPTHVANEMLRLKAEVAPDQVWFADDIFGLDTDWTTGFAREVTNGDCRIPFTMQSRVNLMTESMVDALARAGAREVWLGVESGSQRVVDAMDKGASVAAARTATRVLKAHGVRACWFIQLGYPPESWPDILATRDLIREENPDEIGVSVAYPLPGTAFHARVQAQLGRQRNWTTTGELAMLFQGTYSTEFYRKVRDLLHAENETGIWNDEAWNGLEAEAFHHRSPHPFQHPLEA</sequence>
<evidence type="ECO:0000256" key="2">
    <source>
        <dbReference type="ARBA" id="ARBA00022603"/>
    </source>
</evidence>
<dbReference type="SFLD" id="SFLDG01082">
    <property type="entry name" value="B12-binding_domain_containing"/>
    <property type="match status" value="1"/>
</dbReference>
<dbReference type="GO" id="GO:0005829">
    <property type="term" value="C:cytosol"/>
    <property type="evidence" value="ECO:0007669"/>
    <property type="project" value="TreeGrafter"/>
</dbReference>
<dbReference type="EMBL" id="JABEQD010000008">
    <property type="protein sequence ID" value="MBB2169204.1"/>
    <property type="molecule type" value="Genomic_DNA"/>
</dbReference>
<dbReference type="InterPro" id="IPR034466">
    <property type="entry name" value="Methyltransferase_Class_B"/>
</dbReference>
<keyword evidence="3" id="KW-0808">Transferase</keyword>
<comment type="caution">
    <text evidence="10">The sequence shown here is derived from an EMBL/GenBank/DDBJ whole genome shotgun (WGS) entry which is preliminary data.</text>
</comment>
<keyword evidence="5" id="KW-0479">Metal-binding</keyword>
<dbReference type="SUPFAM" id="SSF102114">
    <property type="entry name" value="Radical SAM enzymes"/>
    <property type="match status" value="1"/>
</dbReference>
<evidence type="ECO:0000256" key="4">
    <source>
        <dbReference type="ARBA" id="ARBA00022691"/>
    </source>
</evidence>
<dbReference type="SMART" id="SM00729">
    <property type="entry name" value="Elp3"/>
    <property type="match status" value="1"/>
</dbReference>
<dbReference type="RefSeq" id="WP_182986718.1">
    <property type="nucleotide sequence ID" value="NZ_JABEQD010000008.1"/>
</dbReference>
<evidence type="ECO:0000259" key="9">
    <source>
        <dbReference type="PROSITE" id="PS51918"/>
    </source>
</evidence>
<accession>A0A7W4IUB5</accession>
<feature type="domain" description="Radical SAM core" evidence="9">
    <location>
        <begin position="179"/>
        <end position="397"/>
    </location>
</feature>
<dbReference type="CDD" id="cd01335">
    <property type="entry name" value="Radical_SAM"/>
    <property type="match status" value="1"/>
</dbReference>
<evidence type="ECO:0000313" key="11">
    <source>
        <dbReference type="Proteomes" id="UP000559860"/>
    </source>
</evidence>
<evidence type="ECO:0000313" key="10">
    <source>
        <dbReference type="EMBL" id="MBB2169204.1"/>
    </source>
</evidence>
<evidence type="ECO:0000256" key="1">
    <source>
        <dbReference type="ARBA" id="ARBA00001966"/>
    </source>
</evidence>
<evidence type="ECO:0000256" key="3">
    <source>
        <dbReference type="ARBA" id="ARBA00022679"/>
    </source>
</evidence>
<keyword evidence="2" id="KW-0489">Methyltransferase</keyword>
<dbReference type="PROSITE" id="PS51332">
    <property type="entry name" value="B12_BINDING"/>
    <property type="match status" value="1"/>
</dbReference>
<dbReference type="InterPro" id="IPR023404">
    <property type="entry name" value="rSAM_horseshoe"/>
</dbReference>
<dbReference type="InterPro" id="IPR006638">
    <property type="entry name" value="Elp3/MiaA/NifB-like_rSAM"/>
</dbReference>
<keyword evidence="4" id="KW-0949">S-adenosyl-L-methionine</keyword>
<dbReference type="Proteomes" id="UP000559860">
    <property type="component" value="Unassembled WGS sequence"/>
</dbReference>
<dbReference type="Gene3D" id="3.80.30.20">
    <property type="entry name" value="tm_1862 like domain"/>
    <property type="match status" value="1"/>
</dbReference>
<dbReference type="Gene3D" id="3.40.50.280">
    <property type="entry name" value="Cobalamin-binding domain"/>
    <property type="match status" value="1"/>
</dbReference>
<keyword evidence="11" id="KW-1185">Reference proteome</keyword>
<dbReference type="PANTHER" id="PTHR43409:SF7">
    <property type="entry name" value="BLL1977 PROTEIN"/>
    <property type="match status" value="1"/>
</dbReference>
<dbReference type="GO" id="GO:0003824">
    <property type="term" value="F:catalytic activity"/>
    <property type="evidence" value="ECO:0007669"/>
    <property type="project" value="InterPro"/>
</dbReference>
<dbReference type="AlphaFoldDB" id="A0A7W4IUB5"/>
<dbReference type="GO" id="GO:0046872">
    <property type="term" value="F:metal ion binding"/>
    <property type="evidence" value="ECO:0007669"/>
    <property type="project" value="UniProtKB-KW"/>
</dbReference>
<evidence type="ECO:0000256" key="7">
    <source>
        <dbReference type="ARBA" id="ARBA00023014"/>
    </source>
</evidence>
<dbReference type="InterPro" id="IPR007197">
    <property type="entry name" value="rSAM"/>
</dbReference>
<protein>
    <submittedName>
        <fullName evidence="10">B12-binding domain-containing radical SAM protein</fullName>
    </submittedName>
</protein>
<reference evidence="10 11" key="1">
    <citation type="submission" date="2020-04" db="EMBL/GenBank/DDBJ databases">
        <title>Description of novel Gluconacetobacter.</title>
        <authorList>
            <person name="Sombolestani A."/>
        </authorList>
    </citation>
    <scope>NUCLEOTIDE SEQUENCE [LARGE SCALE GENOMIC DNA]</scope>
    <source>
        <strain evidence="10 11">LMG 27801</strain>
    </source>
</reference>
<proteinExistence type="predicted"/>
<dbReference type="Pfam" id="PF02310">
    <property type="entry name" value="B12-binding"/>
    <property type="match status" value="1"/>
</dbReference>
<dbReference type="InterPro" id="IPR051198">
    <property type="entry name" value="BchE-like"/>
</dbReference>
<gene>
    <name evidence="10" type="ORF">HLH36_12705</name>
</gene>
<comment type="cofactor">
    <cofactor evidence="1">
        <name>[4Fe-4S] cluster</name>
        <dbReference type="ChEBI" id="CHEBI:49883"/>
    </cofactor>
</comment>
<dbReference type="Pfam" id="PF04055">
    <property type="entry name" value="Radical_SAM"/>
    <property type="match status" value="1"/>
</dbReference>
<dbReference type="PROSITE" id="PS51918">
    <property type="entry name" value="RADICAL_SAM"/>
    <property type="match status" value="1"/>
</dbReference>
<dbReference type="GO" id="GO:0031419">
    <property type="term" value="F:cobalamin binding"/>
    <property type="evidence" value="ECO:0007669"/>
    <property type="project" value="InterPro"/>
</dbReference>
<dbReference type="SFLD" id="SFLDG01123">
    <property type="entry name" value="methyltransferase_(Class_B)"/>
    <property type="match status" value="1"/>
</dbReference>
<dbReference type="GO" id="GO:0051539">
    <property type="term" value="F:4 iron, 4 sulfur cluster binding"/>
    <property type="evidence" value="ECO:0007669"/>
    <property type="project" value="UniProtKB-KW"/>
</dbReference>
<evidence type="ECO:0000256" key="5">
    <source>
        <dbReference type="ARBA" id="ARBA00022723"/>
    </source>
</evidence>
<dbReference type="SFLD" id="SFLDS00029">
    <property type="entry name" value="Radical_SAM"/>
    <property type="match status" value="1"/>
</dbReference>
<dbReference type="InterPro" id="IPR006158">
    <property type="entry name" value="Cobalamin-bd"/>
</dbReference>
<keyword evidence="7" id="KW-0411">Iron-sulfur</keyword>
<keyword evidence="6" id="KW-0408">Iron</keyword>
<dbReference type="PANTHER" id="PTHR43409">
    <property type="entry name" value="ANAEROBIC MAGNESIUM-PROTOPORPHYRIN IX MONOMETHYL ESTER CYCLASE-RELATED"/>
    <property type="match status" value="1"/>
</dbReference>